<dbReference type="PANTHER" id="PTHR37228">
    <property type="entry name" value="RIBOSOMAL PROTEIN S21 FAMILY PROTEIN"/>
    <property type="match status" value="1"/>
</dbReference>
<name>A0ABD3ICE6_9MARC</name>
<keyword evidence="3" id="KW-0687">Ribonucleoprotein</keyword>
<dbReference type="GO" id="GO:1990904">
    <property type="term" value="C:ribonucleoprotein complex"/>
    <property type="evidence" value="ECO:0007669"/>
    <property type="project" value="UniProtKB-KW"/>
</dbReference>
<sequence>MLRTPARSVGSTCRRVWELPVMSSFRSSLFSSARSLGGEDLPSATPFSRGFQFMKANACGLNSFRGQSFGNSSSSSQQYDRLVAGDYQRFASSSGFGGHHYPFAASGAVGAAEILGSRCQQVRTIMVEVRKNDLERAIRRWRRKCKEENLRALKDREYYIKPSEKKVLARKERDHRVARKAFKQKLNWIMSRRQRYGQLTT</sequence>
<reference evidence="4 5" key="1">
    <citation type="submission" date="2024-09" db="EMBL/GenBank/DDBJ databases">
        <title>Chromosome-scale assembly of Riccia sorocarpa.</title>
        <authorList>
            <person name="Paukszto L."/>
        </authorList>
    </citation>
    <scope>NUCLEOTIDE SEQUENCE [LARGE SCALE GENOMIC DNA]</scope>
    <source>
        <strain evidence="4">LP-2024</strain>
        <tissue evidence="4">Aerial parts of the thallus</tissue>
    </source>
</reference>
<dbReference type="GO" id="GO:0005840">
    <property type="term" value="C:ribosome"/>
    <property type="evidence" value="ECO:0007669"/>
    <property type="project" value="UniProtKB-KW"/>
</dbReference>
<evidence type="ECO:0000256" key="2">
    <source>
        <dbReference type="ARBA" id="ARBA00022980"/>
    </source>
</evidence>
<dbReference type="InterPro" id="IPR038380">
    <property type="entry name" value="Ribosomal_bS21_sf"/>
</dbReference>
<dbReference type="PANTHER" id="PTHR37228:SF1">
    <property type="entry name" value="RIBOSOMAL PROTEIN S21 FAMILY PROTEIN"/>
    <property type="match status" value="1"/>
</dbReference>
<dbReference type="InterPro" id="IPR001911">
    <property type="entry name" value="Ribosomal_bS21"/>
</dbReference>
<dbReference type="AlphaFoldDB" id="A0ABD3ICE6"/>
<comment type="similarity">
    <text evidence="1">Belongs to the bacterial ribosomal protein bS21 family.</text>
</comment>
<protein>
    <recommendedName>
        <fullName evidence="6">Ribosomal protein S21</fullName>
    </recommendedName>
</protein>
<evidence type="ECO:0000256" key="1">
    <source>
        <dbReference type="ARBA" id="ARBA00006640"/>
    </source>
</evidence>
<organism evidence="4 5">
    <name type="scientific">Riccia sorocarpa</name>
    <dbReference type="NCBI Taxonomy" id="122646"/>
    <lineage>
        <taxon>Eukaryota</taxon>
        <taxon>Viridiplantae</taxon>
        <taxon>Streptophyta</taxon>
        <taxon>Embryophyta</taxon>
        <taxon>Marchantiophyta</taxon>
        <taxon>Marchantiopsida</taxon>
        <taxon>Marchantiidae</taxon>
        <taxon>Marchantiales</taxon>
        <taxon>Ricciaceae</taxon>
        <taxon>Riccia</taxon>
    </lineage>
</organism>
<evidence type="ECO:0000256" key="3">
    <source>
        <dbReference type="ARBA" id="ARBA00023274"/>
    </source>
</evidence>
<proteinExistence type="inferred from homology"/>
<gene>
    <name evidence="4" type="ORF">R1sor_019188</name>
</gene>
<dbReference type="Gene3D" id="1.20.5.1150">
    <property type="entry name" value="Ribosomal protein S8"/>
    <property type="match status" value="1"/>
</dbReference>
<evidence type="ECO:0008006" key="6">
    <source>
        <dbReference type="Google" id="ProtNLM"/>
    </source>
</evidence>
<evidence type="ECO:0000313" key="5">
    <source>
        <dbReference type="Proteomes" id="UP001633002"/>
    </source>
</evidence>
<keyword evidence="2" id="KW-0689">Ribosomal protein</keyword>
<accession>A0ABD3ICE6</accession>
<dbReference type="Proteomes" id="UP001633002">
    <property type="component" value="Unassembled WGS sequence"/>
</dbReference>
<keyword evidence="5" id="KW-1185">Reference proteome</keyword>
<evidence type="ECO:0000313" key="4">
    <source>
        <dbReference type="EMBL" id="KAL3701166.1"/>
    </source>
</evidence>
<comment type="caution">
    <text evidence="4">The sequence shown here is derived from an EMBL/GenBank/DDBJ whole genome shotgun (WGS) entry which is preliminary data.</text>
</comment>
<dbReference type="EMBL" id="JBJQOH010000001">
    <property type="protein sequence ID" value="KAL3701166.1"/>
    <property type="molecule type" value="Genomic_DNA"/>
</dbReference>
<dbReference type="NCBIfam" id="TIGR00030">
    <property type="entry name" value="S21p"/>
    <property type="match status" value="1"/>
</dbReference>
<dbReference type="Pfam" id="PF01165">
    <property type="entry name" value="Ribosomal_S21"/>
    <property type="match status" value="1"/>
</dbReference>